<evidence type="ECO:0000256" key="2">
    <source>
        <dbReference type="ARBA" id="ARBA00008821"/>
    </source>
</evidence>
<sequence length="943" mass="106983">MEEKKRHLSLPANYVTLAQLQQSWLQQQKQKQQQQQPPPHEQQHEDKNGLEQGDSHQRHATVSRSFARKQNPDNRNQQKNRDDPEDIDRDRDGDVNLEGKGSMQWKEKVKSKSKQARVDERGTKFEENEEKEKEEVKQGSRQEYFYQQHRRGAAVRVFARKQSHFNRENRWKVRGYSGTNAEKHRNEADTGIGGTDVESKDNDERKNNEEAKPKPNVYESGIKTEEKEKEKQDEEVKQEQRRGTSSRSFAGKHDSNGRFNRVKIRPHFGTNAEKQCHDTGIGDGESKMNATKPRSLVVERKTGMGGENGKKQREEVSNAEKEKAKIIESQSNEDKSGGGGGLRMEEVEQRFRGLRFRRMGDGLNYGYSNRNGYRSDYGNDNGYDNRDFGRGKRGPLYPLKKEVLQDSANRPRLMEFSKVQPHPVKDQLPGVQYCINSPPPWPEAFLLGFQHYILTLGMIVLIPTIIVPQMGGGDAEKVRVIQTLLFVAGLSTILQSLFGTRLPTVIAGSYSYIIPVISIVQAKRYDLYTDPYERFTQTMRGIQGALILSACFQMVLGFFGFWRNAVRFLSPLSVVPYVTFTGLSLYHLGFPMLAKCVEYGLPTLILLVFISQAIYYFFLLQYLHRYIATKKPIHDRFAVLSTVVISWLFAQLLTSCTAYNNRPETTQTSCRTDRAGLVSAASWVYLPYPFQWGSPTFNAGEAFAMMAASFVSLFESTGTFYASARFGSATPVPPSIISRGAGWIGVATMLNSMFGSVTGSTASVENAGLLALTRVGSRRVIQISAGFMILFSVFGKFGALFASIPLPIFAALYCVVFGYVSSSGLGFLQFCNLNSFRTLFILGFTFFIGFSIPQYFSEYYHVKHGSAGARWFNDIVTVMFMSHTMVAALVAFILDITLLRENDDDRKDSGMQWWERFTMYNKDVRNNEFYSLPCRLDELFPAL</sequence>
<organism evidence="8 9">
    <name type="scientific">Arachis hypogaea</name>
    <name type="common">Peanut</name>
    <dbReference type="NCBI Taxonomy" id="3818"/>
    <lineage>
        <taxon>Eukaryota</taxon>
        <taxon>Viridiplantae</taxon>
        <taxon>Streptophyta</taxon>
        <taxon>Embryophyta</taxon>
        <taxon>Tracheophyta</taxon>
        <taxon>Spermatophyta</taxon>
        <taxon>Magnoliopsida</taxon>
        <taxon>eudicotyledons</taxon>
        <taxon>Gunneridae</taxon>
        <taxon>Pentapetalae</taxon>
        <taxon>rosids</taxon>
        <taxon>fabids</taxon>
        <taxon>Fabales</taxon>
        <taxon>Fabaceae</taxon>
        <taxon>Papilionoideae</taxon>
        <taxon>50 kb inversion clade</taxon>
        <taxon>dalbergioids sensu lato</taxon>
        <taxon>Dalbergieae</taxon>
        <taxon>Pterocarpus clade</taxon>
        <taxon>Arachis</taxon>
    </lineage>
</organism>
<dbReference type="GO" id="GO:0016020">
    <property type="term" value="C:membrane"/>
    <property type="evidence" value="ECO:0007669"/>
    <property type="project" value="UniProtKB-SubCell"/>
</dbReference>
<feature type="compositionally biased region" description="Basic and acidic residues" evidence="6">
    <location>
        <begin position="105"/>
        <end position="140"/>
    </location>
</feature>
<comment type="caution">
    <text evidence="8">The sequence shown here is derived from an EMBL/GenBank/DDBJ whole genome shotgun (WGS) entry which is preliminary data.</text>
</comment>
<feature type="transmembrane region" description="Helical" evidence="7">
    <location>
        <begin position="568"/>
        <end position="587"/>
    </location>
</feature>
<evidence type="ECO:0000256" key="6">
    <source>
        <dbReference type="SAM" id="MobiDB-lite"/>
    </source>
</evidence>
<feature type="compositionally biased region" description="Low complexity" evidence="6">
    <location>
        <begin position="23"/>
        <end position="35"/>
    </location>
</feature>
<dbReference type="InterPro" id="IPR006043">
    <property type="entry name" value="NCS2"/>
</dbReference>
<feature type="transmembrane region" description="Helical" evidence="7">
    <location>
        <begin position="780"/>
        <end position="802"/>
    </location>
</feature>
<evidence type="ECO:0008006" key="10">
    <source>
        <dbReference type="Google" id="ProtNLM"/>
    </source>
</evidence>
<dbReference type="NCBIfam" id="NF037981">
    <property type="entry name" value="NCS2_1"/>
    <property type="match status" value="1"/>
</dbReference>
<keyword evidence="5 7" id="KW-0472">Membrane</keyword>
<feature type="transmembrane region" description="Helical" evidence="7">
    <location>
        <begin position="599"/>
        <end position="618"/>
    </location>
</feature>
<evidence type="ECO:0000313" key="8">
    <source>
        <dbReference type="EMBL" id="RYR06121.1"/>
    </source>
</evidence>
<feature type="region of interest" description="Disordered" evidence="6">
    <location>
        <begin position="23"/>
        <end position="147"/>
    </location>
</feature>
<protein>
    <recommendedName>
        <fullName evidence="10">Nucleobase-ascorbate transporter</fullName>
    </recommendedName>
</protein>
<feature type="transmembrane region" description="Helical" evidence="7">
    <location>
        <begin position="444"/>
        <end position="466"/>
    </location>
</feature>
<feature type="transmembrane region" description="Helical" evidence="7">
    <location>
        <begin position="808"/>
        <end position="827"/>
    </location>
</feature>
<feature type="compositionally biased region" description="Basic and acidic residues" evidence="6">
    <location>
        <begin position="222"/>
        <end position="242"/>
    </location>
</feature>
<reference evidence="8 9" key="1">
    <citation type="submission" date="2019-01" db="EMBL/GenBank/DDBJ databases">
        <title>Sequencing of cultivated peanut Arachis hypogaea provides insights into genome evolution and oil improvement.</title>
        <authorList>
            <person name="Chen X."/>
        </authorList>
    </citation>
    <scope>NUCLEOTIDE SEQUENCE [LARGE SCALE GENOMIC DNA]</scope>
    <source>
        <strain evidence="9">cv. Fuhuasheng</strain>
        <tissue evidence="8">Leaves</tissue>
    </source>
</reference>
<gene>
    <name evidence="8" type="ORF">Ahy_B06g085913</name>
</gene>
<comment type="subcellular location">
    <subcellularLocation>
        <location evidence="1">Membrane</location>
        <topology evidence="1">Multi-pass membrane protein</topology>
    </subcellularLocation>
</comment>
<dbReference type="Pfam" id="PF00860">
    <property type="entry name" value="Xan_ur_permease"/>
    <property type="match status" value="1"/>
</dbReference>
<name>A0A444YVZ6_ARAHY</name>
<proteinExistence type="inferred from homology"/>
<evidence type="ECO:0000256" key="1">
    <source>
        <dbReference type="ARBA" id="ARBA00004141"/>
    </source>
</evidence>
<feature type="transmembrane region" description="Helical" evidence="7">
    <location>
        <begin position="504"/>
        <end position="522"/>
    </location>
</feature>
<keyword evidence="9" id="KW-1185">Reference proteome</keyword>
<dbReference type="PANTHER" id="PTHR11119">
    <property type="entry name" value="XANTHINE-URACIL / VITAMIN C PERMEASE FAMILY MEMBER"/>
    <property type="match status" value="1"/>
</dbReference>
<dbReference type="STRING" id="3818.A0A444YVZ6"/>
<feature type="region of interest" description="Disordered" evidence="6">
    <location>
        <begin position="302"/>
        <end position="344"/>
    </location>
</feature>
<feature type="compositionally biased region" description="Basic and acidic residues" evidence="6">
    <location>
        <begin position="41"/>
        <end position="57"/>
    </location>
</feature>
<evidence type="ECO:0000256" key="4">
    <source>
        <dbReference type="ARBA" id="ARBA00022989"/>
    </source>
</evidence>
<keyword evidence="3 7" id="KW-0812">Transmembrane</keyword>
<evidence type="ECO:0000256" key="3">
    <source>
        <dbReference type="ARBA" id="ARBA00022692"/>
    </source>
</evidence>
<comment type="similarity">
    <text evidence="2">Belongs to the nucleobase:cation symporter-2 (NCS2) (TC 2.A.40) family.</text>
</comment>
<dbReference type="EMBL" id="SDMP01000016">
    <property type="protein sequence ID" value="RYR06121.1"/>
    <property type="molecule type" value="Genomic_DNA"/>
</dbReference>
<evidence type="ECO:0000313" key="9">
    <source>
        <dbReference type="Proteomes" id="UP000289738"/>
    </source>
</evidence>
<dbReference type="Proteomes" id="UP000289738">
    <property type="component" value="Chromosome B06"/>
</dbReference>
<feature type="transmembrane region" description="Helical" evidence="7">
    <location>
        <begin position="638"/>
        <end position="659"/>
    </location>
</feature>
<evidence type="ECO:0000256" key="7">
    <source>
        <dbReference type="SAM" id="Phobius"/>
    </source>
</evidence>
<dbReference type="GO" id="GO:0022857">
    <property type="term" value="F:transmembrane transporter activity"/>
    <property type="evidence" value="ECO:0007669"/>
    <property type="project" value="InterPro"/>
</dbReference>
<dbReference type="AlphaFoldDB" id="A0A444YVZ6"/>
<feature type="transmembrane region" description="Helical" evidence="7">
    <location>
        <begin position="478"/>
        <end position="498"/>
    </location>
</feature>
<feature type="transmembrane region" description="Helical" evidence="7">
    <location>
        <begin position="542"/>
        <end position="562"/>
    </location>
</feature>
<accession>A0A444YVZ6</accession>
<feature type="transmembrane region" description="Helical" evidence="7">
    <location>
        <begin position="839"/>
        <end position="856"/>
    </location>
</feature>
<feature type="transmembrane region" description="Helical" evidence="7">
    <location>
        <begin position="876"/>
        <end position="899"/>
    </location>
</feature>
<keyword evidence="4 7" id="KW-1133">Transmembrane helix</keyword>
<feature type="compositionally biased region" description="Basic and acidic residues" evidence="6">
    <location>
        <begin position="197"/>
        <end position="213"/>
    </location>
</feature>
<feature type="compositionally biased region" description="Basic and acidic residues" evidence="6">
    <location>
        <begin position="302"/>
        <end position="336"/>
    </location>
</feature>
<evidence type="ECO:0000256" key="5">
    <source>
        <dbReference type="ARBA" id="ARBA00023136"/>
    </source>
</evidence>
<feature type="region of interest" description="Disordered" evidence="6">
    <location>
        <begin position="160"/>
        <end position="261"/>
    </location>
</feature>